<dbReference type="EMBL" id="KX223735">
    <property type="protein sequence ID" value="AOH69135.1"/>
    <property type="molecule type" value="Genomic_DNA"/>
</dbReference>
<evidence type="ECO:0000313" key="1">
    <source>
        <dbReference type="EMBL" id="AOH69135.1"/>
    </source>
</evidence>
<reference evidence="1" key="1">
    <citation type="journal article" date="2016" name="PLoS ONE">
        <title>Analysis of Genetic Variation across the Encapsidated Genome of Microplitis demolitor Bracovirus in Parasitoid Wasps.</title>
        <authorList>
            <person name="Burke G.R."/>
        </authorList>
    </citation>
    <scope>NUCLEOTIDE SEQUENCE</scope>
    <source>
        <strain evidence="1">UGA</strain>
    </source>
</reference>
<name>A0A1D5API9_9VIRU</name>
<accession>A0A1D5API9</accession>
<organism evidence="1">
    <name type="scientific">Microplitis mediator bracovirus</name>
    <dbReference type="NCBI Taxonomy" id="1836595"/>
    <lineage>
        <taxon>Viruses</taxon>
        <taxon>Viruses incertae sedis</taxon>
        <taxon>Polydnaviriformidae</taxon>
        <taxon>Bracoviriform</taxon>
    </lineage>
</organism>
<proteinExistence type="predicted"/>
<protein>
    <submittedName>
        <fullName evidence="1">Uncharacterized protein</fullName>
    </submittedName>
</protein>
<gene>
    <name evidence="1" type="ORF">A6F54_62</name>
</gene>
<sequence>MSGMRERSQSIRTQQDRDRLKEVAQNRVGANQIDAAIDKLAKVSIEPLKNRYEVSKPPSYYYKPFK</sequence>